<comment type="caution">
    <text evidence="1">The sequence shown here is derived from an EMBL/GenBank/DDBJ whole genome shotgun (WGS) entry which is preliminary data.</text>
</comment>
<dbReference type="SUPFAM" id="SSF46955">
    <property type="entry name" value="Putative DNA-binding domain"/>
    <property type="match status" value="1"/>
</dbReference>
<gene>
    <name evidence="1" type="ORF">CYMTET_3498</name>
</gene>
<proteinExistence type="predicted"/>
<dbReference type="AlphaFoldDB" id="A0AAE0H379"/>
<keyword evidence="2" id="KW-1185">Reference proteome</keyword>
<dbReference type="InterPro" id="IPR009061">
    <property type="entry name" value="DNA-bd_dom_put_sf"/>
</dbReference>
<evidence type="ECO:0000313" key="2">
    <source>
        <dbReference type="Proteomes" id="UP001190700"/>
    </source>
</evidence>
<name>A0AAE0H379_9CHLO</name>
<reference evidence="1 2" key="1">
    <citation type="journal article" date="2015" name="Genome Biol. Evol.">
        <title>Comparative Genomics of a Bacterivorous Green Alga Reveals Evolutionary Causalities and Consequences of Phago-Mixotrophic Mode of Nutrition.</title>
        <authorList>
            <person name="Burns J.A."/>
            <person name="Paasch A."/>
            <person name="Narechania A."/>
            <person name="Kim E."/>
        </authorList>
    </citation>
    <scope>NUCLEOTIDE SEQUENCE [LARGE SCALE GENOMIC DNA]</scope>
    <source>
        <strain evidence="1 2">PLY_AMNH</strain>
    </source>
</reference>
<dbReference type="Gene3D" id="1.10.1660.10">
    <property type="match status" value="1"/>
</dbReference>
<evidence type="ECO:0000313" key="1">
    <source>
        <dbReference type="EMBL" id="KAK3289047.1"/>
    </source>
</evidence>
<accession>A0AAE0H379</accession>
<organism evidence="1 2">
    <name type="scientific">Cymbomonas tetramitiformis</name>
    <dbReference type="NCBI Taxonomy" id="36881"/>
    <lineage>
        <taxon>Eukaryota</taxon>
        <taxon>Viridiplantae</taxon>
        <taxon>Chlorophyta</taxon>
        <taxon>Pyramimonadophyceae</taxon>
        <taxon>Pyramimonadales</taxon>
        <taxon>Pyramimonadaceae</taxon>
        <taxon>Cymbomonas</taxon>
    </lineage>
</organism>
<sequence length="587" mass="66407">MTSSFVKLKFATKRLGVTGRVLKNWDAKGLIATVRTPGGTRLFDVDGYLAKKTLEQRRRTDLFGRPVETIRDSTDDVANDDDPTTQPVAATSSLDAWKMEIDAVFKSVHEKSKNNASGFYIHFDKAAEWIGFTKKRNAKRHLMANYEEGNDFTIRSPNEHDIFGNSHGNAENIYLTGDCFKAICMTANTARGKLVRQYYLSLEKRLRDGDLTLAGEIVYNHDVVNNTKTDVLLRTGAEGIGDSLTTPITSQWERVGADRPDLGKAVTTLIKQTHRFATECVNDNCMRKAVGYGDVANACGLHGGGWKCAKCGIRKVCRKTDDCYRCSGDVCEIENCENRKAGVGAFKTKCRAHGGGYRCARCKFNSVQRKDGVCAPCDAHGQKRLRWQNQVKAWLDDTEDLRCYSYVDEVLPCADNRIRADFWFLTDDHSVVLEVDEQYHASYEATCEIVRQQKVHDQRPEHPLHLVRYNPNSANPNIKEELLHSLRQAIAMPNRSRSEPIGIYVEYIGYPRSREDYMRALQKRMLSVDSGESSQRAEKCRRMASEMPVRGMNREGLKRFTKAAKQLRRAYARYIQVCKETVVASAD</sequence>
<dbReference type="EMBL" id="LGRX02000246">
    <property type="protein sequence ID" value="KAK3289047.1"/>
    <property type="molecule type" value="Genomic_DNA"/>
</dbReference>
<dbReference type="Proteomes" id="UP001190700">
    <property type="component" value="Unassembled WGS sequence"/>
</dbReference>
<protein>
    <submittedName>
        <fullName evidence="1">Uncharacterized protein</fullName>
    </submittedName>
</protein>